<reference evidence="5" key="3">
    <citation type="submission" date="2020-12" db="UniProtKB">
        <authorList>
            <consortium name="EnsemblPlants"/>
        </authorList>
    </citation>
    <scope>IDENTIFICATION</scope>
</reference>
<dbReference type="Gramene" id="Pp3c3_14800V3.2">
    <property type="protein sequence ID" value="Pp3c3_14800V3.2"/>
    <property type="gene ID" value="Pp3c3_14800"/>
</dbReference>
<dbReference type="PaxDb" id="3218-PP1S25_144V6.1"/>
<dbReference type="AlphaFoldDB" id="A0A2K1KUL4"/>
<dbReference type="Gramene" id="Pp3c3_14800V3.1">
    <property type="protein sequence ID" value="Pp3c3_14800V3.1"/>
    <property type="gene ID" value="Pp3c3_14800"/>
</dbReference>
<sequence length="960" mass="109355">MIPISRMPISSQRQSSDSEDSSHIIMKSPFIDTATTPGKLFSDPSEFPLTGRPSLAGRSSWRSNGTMRLAFLLTVLQFTFAMYATFLLYWMSPSVPDLKMQPDTSFWTDQFGKIFPTTSHKGSRLVLENPGLEVQRTTVFEVRQRPKSVVCESEEIAFPQMKSNNTKMIEIKTGLFREIMEFQQKKRGCEDLAELMSMPSTGRDAKVTVILNHFQRKTLCAQLDALLGQTLPFHEVWVVAFGSPQTDTLRTIVEAYNDTRINIIESKYDYRYYGRFQLALQANGADFVYLVDDDMIPGRKVLEIFAHIAGTDKYRNSVLGSIGRILPFRQKDFSFPSYRKAGAKEAGLYLPDPAYDIVIDRIVKVDFLSSGWFLSAELVKTIFIETPPTFSTGEDLHLSYQLQKYHGHGSYIVPIDPNDEDTWGDREHRLAQVNETTVIHKHVVEVRDNQWWRTFSRGYITQWAEMNPQRCDAFLYAHSIGDVKVMAPLLLKFRSTFGRKAYLVVSGGQFSPCEKAAEALGWNPSQCKDRRFKVFDLEVGTIHKGFSETPIVQEVSASMRGLMKIHSPSLLITVSNLPSAVADALKLARSQAGTNTTLVQIPPSSFKHSLWIATVPPASLSFWREMRIQINIITQNRADSLQRLLQSLTNAHYVGDTIDISFNMDVAVDSRTLYVIDSFNWPHGQKIVRRRIIRGGLIRAVSESWYPASDNDFGLLLEDDIEVSPYYYMWLKYATLQYYYNPNVHLPELNAIALYTPRVVEVVKERPHWNATDFFSAVHPNTPYLHQLPCSWGALFMPKRWREFYKYMGMRFTEDAKANPVQIPKSRTNGWQASWKKFLIDMMYLRGYVTLYPNFPNQTSFSTNHMERGAHIGAATNNLKHDPMDFIVPLLQEDFFPLLPNSKLPPASKLPVINLFNQAASLRGLKAAGAKLGQDVLECKVTEVVMADDKTGEPLNCRTF</sequence>
<dbReference type="CDD" id="cd00761">
    <property type="entry name" value="Glyco_tranf_GTA_type"/>
    <property type="match status" value="1"/>
</dbReference>
<dbReference type="GeneID" id="112279382"/>
<keyword evidence="2" id="KW-0472">Membrane</keyword>
<dbReference type="STRING" id="3218.A0A2K1KUL4"/>
<keyword evidence="2" id="KW-0812">Transmembrane</keyword>
<dbReference type="InterPro" id="IPR001173">
    <property type="entry name" value="Glyco_trans_2-like"/>
</dbReference>
<dbReference type="InterPro" id="IPR029044">
    <property type="entry name" value="Nucleotide-diphossugar_trans"/>
</dbReference>
<protein>
    <recommendedName>
        <fullName evidence="3">Glycosyltransferase 2-like domain-containing protein</fullName>
    </recommendedName>
</protein>
<keyword evidence="2" id="KW-1133">Transmembrane helix</keyword>
<reference evidence="4 6" key="1">
    <citation type="journal article" date="2008" name="Science">
        <title>The Physcomitrella genome reveals evolutionary insights into the conquest of land by plants.</title>
        <authorList>
            <person name="Rensing S."/>
            <person name="Lang D."/>
            <person name="Zimmer A."/>
            <person name="Terry A."/>
            <person name="Salamov A."/>
            <person name="Shapiro H."/>
            <person name="Nishiyama T."/>
            <person name="Perroud P.-F."/>
            <person name="Lindquist E."/>
            <person name="Kamisugi Y."/>
            <person name="Tanahashi T."/>
            <person name="Sakakibara K."/>
            <person name="Fujita T."/>
            <person name="Oishi K."/>
            <person name="Shin-I T."/>
            <person name="Kuroki Y."/>
            <person name="Toyoda A."/>
            <person name="Suzuki Y."/>
            <person name="Hashimoto A."/>
            <person name="Yamaguchi K."/>
            <person name="Sugano A."/>
            <person name="Kohara Y."/>
            <person name="Fujiyama A."/>
            <person name="Anterola A."/>
            <person name="Aoki S."/>
            <person name="Ashton N."/>
            <person name="Barbazuk W.B."/>
            <person name="Barker E."/>
            <person name="Bennetzen J."/>
            <person name="Bezanilla M."/>
            <person name="Blankenship R."/>
            <person name="Cho S.H."/>
            <person name="Dutcher S."/>
            <person name="Estelle M."/>
            <person name="Fawcett J.A."/>
            <person name="Gundlach H."/>
            <person name="Hanada K."/>
            <person name="Heyl A."/>
            <person name="Hicks K.A."/>
            <person name="Hugh J."/>
            <person name="Lohr M."/>
            <person name="Mayer K."/>
            <person name="Melkozernov A."/>
            <person name="Murata T."/>
            <person name="Nelson D."/>
            <person name="Pils B."/>
            <person name="Prigge M."/>
            <person name="Reiss B."/>
            <person name="Renner T."/>
            <person name="Rombauts S."/>
            <person name="Rushton P."/>
            <person name="Sanderfoot A."/>
            <person name="Schween G."/>
            <person name="Shiu S.-H."/>
            <person name="Stueber K."/>
            <person name="Theodoulou F.L."/>
            <person name="Tu H."/>
            <person name="Van de Peer Y."/>
            <person name="Verrier P.J."/>
            <person name="Waters E."/>
            <person name="Wood A."/>
            <person name="Yang L."/>
            <person name="Cove D."/>
            <person name="Cuming A."/>
            <person name="Hasebe M."/>
            <person name="Lucas S."/>
            <person name="Mishler D.B."/>
            <person name="Reski R."/>
            <person name="Grigoriev I."/>
            <person name="Quatrano R.S."/>
            <person name="Boore J.L."/>
        </authorList>
    </citation>
    <scope>NUCLEOTIDE SEQUENCE [LARGE SCALE GENOMIC DNA]</scope>
    <source>
        <strain evidence="5 6">cv. Gransden 2004</strain>
    </source>
</reference>
<dbReference type="EnsemblPlants" id="Pp3c3_14800V3.1">
    <property type="protein sequence ID" value="Pp3c3_14800V3.1"/>
    <property type="gene ID" value="Pp3c3_14800"/>
</dbReference>
<dbReference type="KEGG" id="ppp:112279382"/>
<evidence type="ECO:0000313" key="4">
    <source>
        <dbReference type="EMBL" id="PNR57440.1"/>
    </source>
</evidence>
<dbReference type="EnsemblPlants" id="Pp3c3_14800V3.2">
    <property type="protein sequence ID" value="Pp3c3_14800V3.2"/>
    <property type="gene ID" value="Pp3c3_14800"/>
</dbReference>
<evidence type="ECO:0000313" key="5">
    <source>
        <dbReference type="EnsemblPlants" id="Pp3c3_14800V3.1"/>
    </source>
</evidence>
<dbReference type="SUPFAM" id="SSF53448">
    <property type="entry name" value="Nucleotide-diphospho-sugar transferases"/>
    <property type="match status" value="2"/>
</dbReference>
<dbReference type="OrthoDB" id="2020070at2759"/>
<dbReference type="Gene3D" id="3.90.550.10">
    <property type="entry name" value="Spore Coat Polysaccharide Biosynthesis Protein SpsA, Chain A"/>
    <property type="match status" value="2"/>
</dbReference>
<feature type="transmembrane region" description="Helical" evidence="2">
    <location>
        <begin position="69"/>
        <end position="91"/>
    </location>
</feature>
<evidence type="ECO:0000256" key="2">
    <source>
        <dbReference type="SAM" id="Phobius"/>
    </source>
</evidence>
<dbReference type="OMA" id="WALNGPK"/>
<evidence type="ECO:0000259" key="3">
    <source>
        <dbReference type="Pfam" id="PF00535"/>
    </source>
</evidence>
<dbReference type="EMBL" id="ABEU02000003">
    <property type="protein sequence ID" value="PNR57440.1"/>
    <property type="molecule type" value="Genomic_DNA"/>
</dbReference>
<dbReference type="PANTHER" id="PTHR33604:SF1">
    <property type="entry name" value="GLYCOSYLTRANSFERASE FAMILY PROTEIN 2"/>
    <property type="match status" value="1"/>
</dbReference>
<reference evidence="4 6" key="2">
    <citation type="journal article" date="2018" name="Plant J.">
        <title>The Physcomitrella patens chromosome-scale assembly reveals moss genome structure and evolution.</title>
        <authorList>
            <person name="Lang D."/>
            <person name="Ullrich K.K."/>
            <person name="Murat F."/>
            <person name="Fuchs J."/>
            <person name="Jenkins J."/>
            <person name="Haas F.B."/>
            <person name="Piednoel M."/>
            <person name="Gundlach H."/>
            <person name="Van Bel M."/>
            <person name="Meyberg R."/>
            <person name="Vives C."/>
            <person name="Morata J."/>
            <person name="Symeonidi A."/>
            <person name="Hiss M."/>
            <person name="Muchero W."/>
            <person name="Kamisugi Y."/>
            <person name="Saleh O."/>
            <person name="Blanc G."/>
            <person name="Decker E.L."/>
            <person name="van Gessel N."/>
            <person name="Grimwood J."/>
            <person name="Hayes R.D."/>
            <person name="Graham S.W."/>
            <person name="Gunter L.E."/>
            <person name="McDaniel S.F."/>
            <person name="Hoernstein S.N.W."/>
            <person name="Larsson A."/>
            <person name="Li F.W."/>
            <person name="Perroud P.F."/>
            <person name="Phillips J."/>
            <person name="Ranjan P."/>
            <person name="Rokshar D.S."/>
            <person name="Rothfels C.J."/>
            <person name="Schneider L."/>
            <person name="Shu S."/>
            <person name="Stevenson D.W."/>
            <person name="Thummler F."/>
            <person name="Tillich M."/>
            <person name="Villarreal Aguilar J.C."/>
            <person name="Widiez T."/>
            <person name="Wong G.K."/>
            <person name="Wymore A."/>
            <person name="Zhang Y."/>
            <person name="Zimmer A.D."/>
            <person name="Quatrano R.S."/>
            <person name="Mayer K.F.X."/>
            <person name="Goodstein D."/>
            <person name="Casacuberta J.M."/>
            <person name="Vandepoele K."/>
            <person name="Reski R."/>
            <person name="Cuming A.C."/>
            <person name="Tuskan G.A."/>
            <person name="Maumus F."/>
            <person name="Salse J."/>
            <person name="Schmutz J."/>
            <person name="Rensing S.A."/>
        </authorList>
    </citation>
    <scope>NUCLEOTIDE SEQUENCE [LARGE SCALE GENOMIC DNA]</scope>
    <source>
        <strain evidence="5 6">cv. Gransden 2004</strain>
    </source>
</reference>
<proteinExistence type="predicted"/>
<feature type="domain" description="Glycosyltransferase 2-like" evidence="3">
    <location>
        <begin position="212"/>
        <end position="315"/>
    </location>
</feature>
<gene>
    <name evidence="5" type="primary">LOC112279382</name>
    <name evidence="4" type="ORF">PHYPA_004434</name>
</gene>
<evidence type="ECO:0000256" key="1">
    <source>
        <dbReference type="SAM" id="MobiDB-lite"/>
    </source>
</evidence>
<feature type="region of interest" description="Disordered" evidence="1">
    <location>
        <begin position="1"/>
        <end position="21"/>
    </location>
</feature>
<dbReference type="Pfam" id="PF00535">
    <property type="entry name" value="Glycos_transf_2"/>
    <property type="match status" value="1"/>
</dbReference>
<name>A0A2K1KUL4_PHYPA</name>
<dbReference type="RefSeq" id="XP_024369539.1">
    <property type="nucleotide sequence ID" value="XM_024513771.2"/>
</dbReference>
<keyword evidence="6" id="KW-1185">Reference proteome</keyword>
<organism evidence="4">
    <name type="scientific">Physcomitrium patens</name>
    <name type="common">Spreading-leaved earth moss</name>
    <name type="synonym">Physcomitrella patens</name>
    <dbReference type="NCBI Taxonomy" id="3218"/>
    <lineage>
        <taxon>Eukaryota</taxon>
        <taxon>Viridiplantae</taxon>
        <taxon>Streptophyta</taxon>
        <taxon>Embryophyta</taxon>
        <taxon>Bryophyta</taxon>
        <taxon>Bryophytina</taxon>
        <taxon>Bryopsida</taxon>
        <taxon>Funariidae</taxon>
        <taxon>Funariales</taxon>
        <taxon>Funariaceae</taxon>
        <taxon>Physcomitrium</taxon>
    </lineage>
</organism>
<accession>A0A2K1KUL4</accession>
<evidence type="ECO:0000313" key="6">
    <source>
        <dbReference type="Proteomes" id="UP000006727"/>
    </source>
</evidence>
<dbReference type="Proteomes" id="UP000006727">
    <property type="component" value="Chromosome 3"/>
</dbReference>
<dbReference type="PANTHER" id="PTHR33604">
    <property type="entry name" value="OSJNBA0004B13.7 PROTEIN"/>
    <property type="match status" value="1"/>
</dbReference>